<reference evidence="1 2" key="1">
    <citation type="journal article" date="2018" name="Cell">
        <title>The Chara Genome: Secondary Complexity and Implications for Plant Terrestrialization.</title>
        <authorList>
            <person name="Nishiyama T."/>
            <person name="Sakayama H."/>
            <person name="Vries J.D."/>
            <person name="Buschmann H."/>
            <person name="Saint-Marcoux D."/>
            <person name="Ullrich K.K."/>
            <person name="Haas F.B."/>
            <person name="Vanderstraeten L."/>
            <person name="Becker D."/>
            <person name="Lang D."/>
            <person name="Vosolsobe S."/>
            <person name="Rombauts S."/>
            <person name="Wilhelmsson P.K.I."/>
            <person name="Janitza P."/>
            <person name="Kern R."/>
            <person name="Heyl A."/>
            <person name="Rumpler F."/>
            <person name="Villalobos L.I.A.C."/>
            <person name="Clay J.M."/>
            <person name="Skokan R."/>
            <person name="Toyoda A."/>
            <person name="Suzuki Y."/>
            <person name="Kagoshima H."/>
            <person name="Schijlen E."/>
            <person name="Tajeshwar N."/>
            <person name="Catarino B."/>
            <person name="Hetherington A.J."/>
            <person name="Saltykova A."/>
            <person name="Bonnot C."/>
            <person name="Breuninger H."/>
            <person name="Symeonidi A."/>
            <person name="Radhakrishnan G.V."/>
            <person name="Van Nieuwerburgh F."/>
            <person name="Deforce D."/>
            <person name="Chang C."/>
            <person name="Karol K.G."/>
            <person name="Hedrich R."/>
            <person name="Ulvskov P."/>
            <person name="Glockner G."/>
            <person name="Delwiche C.F."/>
            <person name="Petrasek J."/>
            <person name="Van de Peer Y."/>
            <person name="Friml J."/>
            <person name="Beilby M."/>
            <person name="Dolan L."/>
            <person name="Kohara Y."/>
            <person name="Sugano S."/>
            <person name="Fujiyama A."/>
            <person name="Delaux P.-M."/>
            <person name="Quint M."/>
            <person name="TheiBen G."/>
            <person name="Hagemann M."/>
            <person name="Harholt J."/>
            <person name="Dunand C."/>
            <person name="Zachgo S."/>
            <person name="Langdale J."/>
            <person name="Maumus F."/>
            <person name="Straeten D.V.D."/>
            <person name="Gould S.B."/>
            <person name="Rensing S.A."/>
        </authorList>
    </citation>
    <scope>NUCLEOTIDE SEQUENCE [LARGE SCALE GENOMIC DNA]</scope>
    <source>
        <strain evidence="1 2">S276</strain>
    </source>
</reference>
<protein>
    <submittedName>
        <fullName evidence="1">Uncharacterized protein</fullName>
    </submittedName>
</protein>
<name>A0A388KP30_CHABU</name>
<dbReference type="Gramene" id="GBG71693">
    <property type="protein sequence ID" value="GBG71693"/>
    <property type="gene ID" value="CBR_g9106"/>
</dbReference>
<dbReference type="Proteomes" id="UP000265515">
    <property type="component" value="Unassembled WGS sequence"/>
</dbReference>
<accession>A0A388KP30</accession>
<sequence>MDLLVHVAVLLLIALLGGGRFAGCYLLVNNVKWTTIPSYPNPTSVYVSQPWLTEGNTMYSANVLDRTRFRPKWYGEGDVGFMCMGDMTMSSQPTEGDSWYFLPPSAFADQLQSPYAYGGVVTFFAWQYLPLAPSEMSQGNDVVRIRLGVPKSKRHLVVSRRYPQPVTGNPQEFTIPLMEEGWTVTHSYKAFFGSADTWEEPATAEIFREALFDPVPGTAFAIGGDFAVSSDRQWNDYGCIANVTFIPEINGVNVVVSVTTAGILIEVVLDAVGAVVGTVVGGCIWHASVADGADSPDEVMTSASSMSRSITAERWSAPSSKIA</sequence>
<proteinExistence type="predicted"/>
<evidence type="ECO:0000313" key="1">
    <source>
        <dbReference type="EMBL" id="GBG71693.1"/>
    </source>
</evidence>
<dbReference type="AlphaFoldDB" id="A0A388KP30"/>
<dbReference type="EMBL" id="BFEA01000152">
    <property type="protein sequence ID" value="GBG71693.1"/>
    <property type="molecule type" value="Genomic_DNA"/>
</dbReference>
<comment type="caution">
    <text evidence="1">The sequence shown here is derived from an EMBL/GenBank/DDBJ whole genome shotgun (WGS) entry which is preliminary data.</text>
</comment>
<gene>
    <name evidence="1" type="ORF">CBR_g9106</name>
</gene>
<keyword evidence="2" id="KW-1185">Reference proteome</keyword>
<evidence type="ECO:0000313" key="2">
    <source>
        <dbReference type="Proteomes" id="UP000265515"/>
    </source>
</evidence>
<organism evidence="1 2">
    <name type="scientific">Chara braunii</name>
    <name type="common">Braun's stonewort</name>
    <dbReference type="NCBI Taxonomy" id="69332"/>
    <lineage>
        <taxon>Eukaryota</taxon>
        <taxon>Viridiplantae</taxon>
        <taxon>Streptophyta</taxon>
        <taxon>Charophyceae</taxon>
        <taxon>Charales</taxon>
        <taxon>Characeae</taxon>
        <taxon>Chara</taxon>
    </lineage>
</organism>